<accession>A0A6C8EWU0</accession>
<proteinExistence type="predicted"/>
<dbReference type="EMBL" id="ABFH02000002">
    <property type="protein sequence ID" value="EDZ01319.1"/>
    <property type="molecule type" value="Genomic_DNA"/>
</dbReference>
<dbReference type="AlphaFoldDB" id="A0A6C8EWU0"/>
<comment type="caution">
    <text evidence="2">The sequence shown here is derived from an EMBL/GenBank/DDBJ whole genome shotgun (WGS) entry which is preliminary data.</text>
</comment>
<dbReference type="InterPro" id="IPR018874">
    <property type="entry name" value="Phage_Mx8_p63_C"/>
</dbReference>
<evidence type="ECO:0000259" key="1">
    <source>
        <dbReference type="Pfam" id="PF10546"/>
    </source>
</evidence>
<dbReference type="Proteomes" id="UP000003614">
    <property type="component" value="Unassembled WGS sequence"/>
</dbReference>
<dbReference type="Pfam" id="PF10546">
    <property type="entry name" value="P63C"/>
    <property type="match status" value="1"/>
</dbReference>
<name>A0A6C8EWU0_SALV4</name>
<gene>
    <name evidence="2" type="ORF">SeV_A0805</name>
</gene>
<protein>
    <recommendedName>
        <fullName evidence="1">Bacteriophage Mx8 p63 C-terminal domain-containing protein</fullName>
    </recommendedName>
</protein>
<feature type="domain" description="Bacteriophage Mx8 p63 C-terminal" evidence="1">
    <location>
        <begin position="257"/>
        <end position="348"/>
    </location>
</feature>
<evidence type="ECO:0000313" key="3">
    <source>
        <dbReference type="Proteomes" id="UP000003614"/>
    </source>
</evidence>
<organism evidence="2 3">
    <name type="scientific">Salmonella virchow (strain SL491)</name>
    <dbReference type="NCBI Taxonomy" id="465517"/>
    <lineage>
        <taxon>Bacteria</taxon>
        <taxon>Pseudomonadati</taxon>
        <taxon>Pseudomonadota</taxon>
        <taxon>Gammaproteobacteria</taxon>
        <taxon>Enterobacterales</taxon>
        <taxon>Enterobacteriaceae</taxon>
        <taxon>Salmonella</taxon>
    </lineage>
</organism>
<reference evidence="2 3" key="1">
    <citation type="journal article" date="2011" name="J. Bacteriol.">
        <title>Comparative genomics of 28 Salmonella enterica isolates: evidence for CRISPR-mediated adaptive sublineage evolution.</title>
        <authorList>
            <person name="Fricke W.F."/>
            <person name="Mammel M.K."/>
            <person name="McDermott P.F."/>
            <person name="Tartera C."/>
            <person name="White D.G."/>
            <person name="Leclerc J.E."/>
            <person name="Ravel J."/>
            <person name="Cebula T.A."/>
        </authorList>
    </citation>
    <scope>NUCLEOTIDE SEQUENCE [LARGE SCALE GENOMIC DNA]</scope>
    <source>
        <strain evidence="2 3">SL491</strain>
    </source>
</reference>
<sequence>MCETGRRNAAFLQKNASTQDRIYACLLIYILDIMQAHFTTKSACIMSDKESKEPTGKSKGGVARANALSAEERSAIARKAAAARWGGDGEVEIAKRSGDIVIGDLKIQCAVLEDGTRVLSERAITKAFGGKRGGSHWKRMKENPDGAYLPVFLSAKNIKPFINNELSEGLSRRRLFKINKGAAPAYGIEASLLPKICNVYLKMRDQGDALQSSQIPISVQADIIMRGLAEVGIVALVDEATGHIDEKRQDEYRILFQEFIKEQVREYEKEFPKQFTDGLYRLYGLTQKKAGRHPQFFGKFTRKYIYEPLASSKGAILEMLDEKNPVVYANGGRRYKMFQFLTDSIGVPMFRAHLWQVVGILSSSRNKAEFDRAFKRAFPSPGTQFELLDEDE</sequence>
<evidence type="ECO:0000313" key="2">
    <source>
        <dbReference type="EMBL" id="EDZ01319.1"/>
    </source>
</evidence>